<name>A0A0V0RKE0_9BILA</name>
<feature type="region of interest" description="Disordered" evidence="1">
    <location>
        <begin position="24"/>
        <end position="54"/>
    </location>
</feature>
<evidence type="ECO:0000313" key="2">
    <source>
        <dbReference type="EMBL" id="KRX14977.1"/>
    </source>
</evidence>
<dbReference type="AlphaFoldDB" id="A0A0V0RKE0"/>
<keyword evidence="3" id="KW-1185">Reference proteome</keyword>
<organism evidence="2 3">
    <name type="scientific">Trichinella nelsoni</name>
    <dbReference type="NCBI Taxonomy" id="6336"/>
    <lineage>
        <taxon>Eukaryota</taxon>
        <taxon>Metazoa</taxon>
        <taxon>Ecdysozoa</taxon>
        <taxon>Nematoda</taxon>
        <taxon>Enoplea</taxon>
        <taxon>Dorylaimia</taxon>
        <taxon>Trichinellida</taxon>
        <taxon>Trichinellidae</taxon>
        <taxon>Trichinella</taxon>
    </lineage>
</organism>
<dbReference type="Proteomes" id="UP000054630">
    <property type="component" value="Unassembled WGS sequence"/>
</dbReference>
<gene>
    <name evidence="2" type="ORF">T07_2705</name>
</gene>
<evidence type="ECO:0000313" key="3">
    <source>
        <dbReference type="Proteomes" id="UP000054630"/>
    </source>
</evidence>
<dbReference type="EMBL" id="JYDL01000144">
    <property type="protein sequence ID" value="KRX14977.1"/>
    <property type="molecule type" value="Genomic_DNA"/>
</dbReference>
<comment type="caution">
    <text evidence="2">The sequence shown here is derived from an EMBL/GenBank/DDBJ whole genome shotgun (WGS) entry which is preliminary data.</text>
</comment>
<evidence type="ECO:0000256" key="1">
    <source>
        <dbReference type="SAM" id="MobiDB-lite"/>
    </source>
</evidence>
<reference evidence="2 3" key="1">
    <citation type="submission" date="2015-01" db="EMBL/GenBank/DDBJ databases">
        <title>Evolution of Trichinella species and genotypes.</title>
        <authorList>
            <person name="Korhonen P.K."/>
            <person name="Edoardo P."/>
            <person name="Giuseppe L.R."/>
            <person name="Gasser R.B."/>
        </authorList>
    </citation>
    <scope>NUCLEOTIDE SEQUENCE [LARGE SCALE GENOMIC DNA]</scope>
    <source>
        <strain evidence="2">ISS37</strain>
    </source>
</reference>
<dbReference type="OrthoDB" id="5920164at2759"/>
<accession>A0A0V0RKE0</accession>
<protein>
    <submittedName>
        <fullName evidence="2">Uncharacterized protein</fullName>
    </submittedName>
</protein>
<proteinExistence type="predicted"/>
<sequence length="54" mass="5919">MASSAGKSPSIYCIRKKPAGATVTLTNKPPDISRTPPPIMYPRTMYSLPKKLQK</sequence>